<evidence type="ECO:0008006" key="3">
    <source>
        <dbReference type="Google" id="ProtNLM"/>
    </source>
</evidence>
<dbReference type="EMBL" id="CP069362">
    <property type="protein sequence ID" value="WGS64036.1"/>
    <property type="molecule type" value="Genomic_DNA"/>
</dbReference>
<evidence type="ECO:0000313" key="1">
    <source>
        <dbReference type="EMBL" id="WGS64036.1"/>
    </source>
</evidence>
<sequence>MKNISYLMIILLLFLFSSCLKPVESKFKINVEISFSSQTKTIMNKDINEAKGEVILRLDSPLANIGQAHLNIVSTTNNKNIRTIELKSINENTFSGNFELTEPGKYEIEGVFSIGGENYTSKNKLYINVYDYKKELEPILKFKNTETGKILENNIYDPYKNYSILVDVDSDIVYNSDFSYKIYFDNKLVENGNIKNKTFESTPLFFQKKKHIISVEIYDTANNGFGRTTVELNPKNIDTSFNLITELHKESYDGPIITDNATLSTIDPIYVILNVDEKYSLPASYLFSISNNDKKIVESTTEKKELKYGPIYLNDGEVSLLLNARNMVTNDSTQNKILLHVEKFEEFSANVDIYKKDYLDKNIKIDNSSIITNRDPVFFNVSVKKKRNFSDELKYSFTLKKDNTDYKKLDITTNSTILETEKMYLDPGNYELTVTITKENPEYTKTYYKTFKVSKAINNFDLKYSLNQKNSDNSTTLYILPEKIEVDPESTRLNDFDIIFNINSNYSYPATYVYSININDNELFKSNPVQVRTFTYNLSDGFPLGHNYIQLSTKDIDNNYSVTKNFEVLVKENNPPELYRISIEGTDVYSKESTYDFYDLNVSKSIENPRILIEFSDESEIEKKDYLSINIKILENGTNKTFNIPLSAKQKNKFIKYDGILKDITLDSTQTWEIQIDPSQIVDEFGNTYADEFENIYYTINFKTK</sequence>
<name>A0ABY8PN27_9BACT</name>
<accession>A0ABY8PN27</accession>
<proteinExistence type="predicted"/>
<organism evidence="1 2">
    <name type="scientific">Marinitoga aeolica</name>
    <dbReference type="NCBI Taxonomy" id="2809031"/>
    <lineage>
        <taxon>Bacteria</taxon>
        <taxon>Thermotogati</taxon>
        <taxon>Thermotogota</taxon>
        <taxon>Thermotogae</taxon>
        <taxon>Petrotogales</taxon>
        <taxon>Petrotogaceae</taxon>
        <taxon>Marinitoga</taxon>
    </lineage>
</organism>
<reference evidence="1 2" key="1">
    <citation type="submission" date="2021-02" db="EMBL/GenBank/DDBJ databases">
        <title>Characterization of Marinitoga sp. nov. str. BP5-C20A.</title>
        <authorList>
            <person name="Erauso G."/>
            <person name="Postec A."/>
        </authorList>
    </citation>
    <scope>NUCLEOTIDE SEQUENCE [LARGE SCALE GENOMIC DNA]</scope>
    <source>
        <strain evidence="1 2">BP5-C20A</strain>
    </source>
</reference>
<keyword evidence="2" id="KW-1185">Reference proteome</keyword>
<dbReference type="PROSITE" id="PS51257">
    <property type="entry name" value="PROKAR_LIPOPROTEIN"/>
    <property type="match status" value="1"/>
</dbReference>
<protein>
    <recommendedName>
        <fullName evidence="3">Cadherin domain-containing protein</fullName>
    </recommendedName>
</protein>
<evidence type="ECO:0000313" key="2">
    <source>
        <dbReference type="Proteomes" id="UP001232493"/>
    </source>
</evidence>
<dbReference type="RefSeq" id="WP_280997365.1">
    <property type="nucleotide sequence ID" value="NZ_CP069362.1"/>
</dbReference>
<gene>
    <name evidence="1" type="ORF">JRV97_06540</name>
</gene>
<dbReference type="Proteomes" id="UP001232493">
    <property type="component" value="Chromosome"/>
</dbReference>